<dbReference type="GO" id="GO:0043386">
    <property type="term" value="P:mycotoxin biosynthetic process"/>
    <property type="evidence" value="ECO:0007669"/>
    <property type="project" value="InterPro"/>
</dbReference>
<proteinExistence type="inferred from homology"/>
<name>F9XFE0_ZYMTI</name>
<sequence length="124" mass="14189">LPTHPVQFHWSTAYSSPDDSEADDLWNAIDTAHGYIAVEHEWARERGWMASMPVPGDETKALYFIQCHADPTPLYTLGRHTSGDGQWHMCKDWNALRDYATENSACFRDRVGNESLREQFGNCE</sequence>
<dbReference type="KEGG" id="ztr:MYCGRDRAFT_28858"/>
<gene>
    <name evidence="2" type="ORF">MYCGRDRAFT_28858</name>
</gene>
<dbReference type="GeneID" id="13397942"/>
<evidence type="ECO:0000313" key="2">
    <source>
        <dbReference type="EMBL" id="EGP85639.1"/>
    </source>
</evidence>
<evidence type="ECO:0000256" key="1">
    <source>
        <dbReference type="ARBA" id="ARBA00035112"/>
    </source>
</evidence>
<dbReference type="InterPro" id="IPR021765">
    <property type="entry name" value="UstYa-like"/>
</dbReference>
<feature type="non-terminal residue" evidence="2">
    <location>
        <position position="1"/>
    </location>
</feature>
<accession>F9XFE0</accession>
<dbReference type="EMBL" id="CM001202">
    <property type="protein sequence ID" value="EGP85639.1"/>
    <property type="molecule type" value="Genomic_DNA"/>
</dbReference>
<dbReference type="HOGENOM" id="CLU_042941_1_0_1"/>
<feature type="non-terminal residue" evidence="2">
    <location>
        <position position="124"/>
    </location>
</feature>
<protein>
    <submittedName>
        <fullName evidence="2">Uncharacterized protein</fullName>
    </submittedName>
</protein>
<comment type="similarity">
    <text evidence="1">Belongs to the ustYa family.</text>
</comment>
<dbReference type="InParanoid" id="F9XFE0"/>
<dbReference type="PANTHER" id="PTHR33365">
    <property type="entry name" value="YALI0B05434P"/>
    <property type="match status" value="1"/>
</dbReference>
<reference evidence="2 3" key="1">
    <citation type="journal article" date="2011" name="PLoS Genet.">
        <title>Finished genome of the fungal wheat pathogen Mycosphaerella graminicola reveals dispensome structure, chromosome plasticity, and stealth pathogenesis.</title>
        <authorList>
            <person name="Goodwin S.B."/>
            <person name="Ben M'barek S."/>
            <person name="Dhillon B."/>
            <person name="Wittenberg A.H.J."/>
            <person name="Crane C.F."/>
            <person name="Hane J.K."/>
            <person name="Foster A.J."/>
            <person name="Van der Lee T.A.J."/>
            <person name="Grimwood J."/>
            <person name="Aerts A."/>
            <person name="Antoniw J."/>
            <person name="Bailey A."/>
            <person name="Bluhm B."/>
            <person name="Bowler J."/>
            <person name="Bristow J."/>
            <person name="van der Burgt A."/>
            <person name="Canto-Canche B."/>
            <person name="Churchill A.C.L."/>
            <person name="Conde-Ferraez L."/>
            <person name="Cools H.J."/>
            <person name="Coutinho P.M."/>
            <person name="Csukai M."/>
            <person name="Dehal P."/>
            <person name="De Wit P."/>
            <person name="Donzelli B."/>
            <person name="van de Geest H.C."/>
            <person name="van Ham R.C.H.J."/>
            <person name="Hammond-Kosack K.E."/>
            <person name="Henrissat B."/>
            <person name="Kilian A."/>
            <person name="Kobayashi A.K."/>
            <person name="Koopmann E."/>
            <person name="Kourmpetis Y."/>
            <person name="Kuzniar A."/>
            <person name="Lindquist E."/>
            <person name="Lombard V."/>
            <person name="Maliepaard C."/>
            <person name="Martins N."/>
            <person name="Mehrabi R."/>
            <person name="Nap J.P.H."/>
            <person name="Ponomarenko A."/>
            <person name="Rudd J.J."/>
            <person name="Salamov A."/>
            <person name="Schmutz J."/>
            <person name="Schouten H.J."/>
            <person name="Shapiro H."/>
            <person name="Stergiopoulos I."/>
            <person name="Torriani S.F.F."/>
            <person name="Tu H."/>
            <person name="de Vries R.P."/>
            <person name="Waalwijk C."/>
            <person name="Ware S.B."/>
            <person name="Wiebenga A."/>
            <person name="Zwiers L.-H."/>
            <person name="Oliver R.P."/>
            <person name="Grigoriev I.V."/>
            <person name="Kema G.H.J."/>
        </authorList>
    </citation>
    <scope>NUCLEOTIDE SEQUENCE [LARGE SCALE GENOMIC DNA]</scope>
    <source>
        <strain evidence="3">CBS 115943 / IPO323</strain>
    </source>
</reference>
<evidence type="ECO:0000313" key="3">
    <source>
        <dbReference type="Proteomes" id="UP000008062"/>
    </source>
</evidence>
<dbReference type="eggNOG" id="ENOG502SP10">
    <property type="taxonomic scope" value="Eukaryota"/>
</dbReference>
<keyword evidence="3" id="KW-1185">Reference proteome</keyword>
<dbReference type="OrthoDB" id="3687641at2759"/>
<dbReference type="AlphaFoldDB" id="F9XFE0"/>
<dbReference type="Proteomes" id="UP000008062">
    <property type="component" value="Chromosome 7"/>
</dbReference>
<dbReference type="RefSeq" id="XP_003850663.1">
    <property type="nucleotide sequence ID" value="XM_003850615.1"/>
</dbReference>
<dbReference type="PANTHER" id="PTHR33365:SF6">
    <property type="entry name" value="OXIDASE USTYA"/>
    <property type="match status" value="1"/>
</dbReference>
<organism evidence="2 3">
    <name type="scientific">Zymoseptoria tritici (strain CBS 115943 / IPO323)</name>
    <name type="common">Speckled leaf blotch fungus</name>
    <name type="synonym">Septoria tritici</name>
    <dbReference type="NCBI Taxonomy" id="336722"/>
    <lineage>
        <taxon>Eukaryota</taxon>
        <taxon>Fungi</taxon>
        <taxon>Dikarya</taxon>
        <taxon>Ascomycota</taxon>
        <taxon>Pezizomycotina</taxon>
        <taxon>Dothideomycetes</taxon>
        <taxon>Dothideomycetidae</taxon>
        <taxon>Mycosphaerellales</taxon>
        <taxon>Mycosphaerellaceae</taxon>
        <taxon>Zymoseptoria</taxon>
    </lineage>
</organism>
<dbReference type="OMA" id="CRSWHEL"/>